<proteinExistence type="predicted"/>
<evidence type="ECO:0000313" key="4">
    <source>
        <dbReference type="Proteomes" id="UP001077662"/>
    </source>
</evidence>
<reference evidence="3" key="1">
    <citation type="submission" date="2022-09" db="EMBL/GenBank/DDBJ databases">
        <title>Genome analysis and characterization of larvicidal activity of Brevibacillus strains.</title>
        <authorList>
            <person name="Patrusheva E.V."/>
            <person name="Izotova A.O."/>
            <person name="Toshchakov S.V."/>
            <person name="Sineoky S.P."/>
        </authorList>
    </citation>
    <scope>NUCLEOTIDE SEQUENCE</scope>
    <source>
        <strain evidence="3">VKPM_B-13247</strain>
    </source>
</reference>
<dbReference type="PROSITE" id="PS51272">
    <property type="entry name" value="SLH"/>
    <property type="match status" value="1"/>
</dbReference>
<dbReference type="InterPro" id="IPR001119">
    <property type="entry name" value="SLH_dom"/>
</dbReference>
<comment type="caution">
    <text evidence="3">The sequence shown here is derived from an EMBL/GenBank/DDBJ whole genome shotgun (WGS) entry which is preliminary data.</text>
</comment>
<name>A0AAP3DD12_BRELA</name>
<keyword evidence="1" id="KW-0175">Coiled coil</keyword>
<evidence type="ECO:0000259" key="2">
    <source>
        <dbReference type="PROSITE" id="PS51272"/>
    </source>
</evidence>
<dbReference type="EMBL" id="JAPTNE010000004">
    <property type="protein sequence ID" value="MCZ0806124.1"/>
    <property type="molecule type" value="Genomic_DNA"/>
</dbReference>
<dbReference type="RefSeq" id="WP_258432951.1">
    <property type="nucleotide sequence ID" value="NZ_JANSGW010000004.1"/>
</dbReference>
<feature type="coiled-coil region" evidence="1">
    <location>
        <begin position="387"/>
        <end position="440"/>
    </location>
</feature>
<sequence length="686" mass="79263">MTSAKESSCSRNWWKVIPAAVAIVMATGVFLEPVQAEEIGDDLSAPLPFIDISDHPAKEAIVRAYEEGLFSDSSKAIQQFFPDKAMTRAEFFLLTSRFLQNNQNKLFPLTLLEENDEFGRGQGMDEPYLPYKDVHYMTWMYPGILRVFVYHDRIAGARTLHKVFPGDEFYPNQPITNAEAAKVLSALSFTTKQSPWELELIKKGSNTLTRAEAAILIEKVSASLQSEMLLPLADESRSLYPFVPVQKEMYPLFATYDSPTETEKKFIDIVDAIKNYLEEEETFKELEELPADFANQVGVHYYKSWNYYKEPADNAKEAFLALDAYIKTVEHDPKILGLLTANIYDVGLQMLRTNQGKEFEDLYQKLLGYEDKLVKNSEEWKVFGLYLAAIEIHLDKYELAIKRYEERPDLVLAVQNGLYYLVKENRISDAENLLKRAKEADQKSELVALYDQVAHELDLLSSTRQNLYATLLSKADKKMDEAQRIIVKTEMNYGGTVLKVTEEMDTQRGITHTKGIYQKADQAVLNKMEGYTDRRNQVKYDWDNEKGVWTKKETGSPTEKKTYLHEYVSDLPVLSRLNKLHARYLKQSFGEYEIITEFYEPNELQKYAETLDLQEKKLLYAPTFVVKYYLDSRTNQLLRQSWKITEIYDNGEYIKLDGDEEYEFPESLRLDIPKEVKEGAGVIHET</sequence>
<organism evidence="3 4">
    <name type="scientific">Brevibacillus laterosporus</name>
    <name type="common">Bacillus laterosporus</name>
    <dbReference type="NCBI Taxonomy" id="1465"/>
    <lineage>
        <taxon>Bacteria</taxon>
        <taxon>Bacillati</taxon>
        <taxon>Bacillota</taxon>
        <taxon>Bacilli</taxon>
        <taxon>Bacillales</taxon>
        <taxon>Paenibacillaceae</taxon>
        <taxon>Brevibacillus</taxon>
    </lineage>
</organism>
<accession>A0AAP3DD12</accession>
<feature type="domain" description="SLH" evidence="2">
    <location>
        <begin position="44"/>
        <end position="109"/>
    </location>
</feature>
<gene>
    <name evidence="3" type="ORF">O0554_04190</name>
</gene>
<dbReference type="AlphaFoldDB" id="A0AAP3DD12"/>
<evidence type="ECO:0000313" key="3">
    <source>
        <dbReference type="EMBL" id="MCZ0806124.1"/>
    </source>
</evidence>
<evidence type="ECO:0000256" key="1">
    <source>
        <dbReference type="SAM" id="Coils"/>
    </source>
</evidence>
<dbReference type="Proteomes" id="UP001077662">
    <property type="component" value="Unassembled WGS sequence"/>
</dbReference>
<protein>
    <submittedName>
        <fullName evidence="3">S-layer homology domain-containing protein</fullName>
    </submittedName>
</protein>